<protein>
    <submittedName>
        <fullName evidence="2">Uncharacterized protein</fullName>
    </submittedName>
</protein>
<reference evidence="2 3" key="1">
    <citation type="journal article" date="2018" name="Int. J. Syst. Evol. Microbiol.">
        <title>Mesosutterella multiformis gen. nov., sp. nov., a member of the family Sutterellaceae and Sutterella megalosphaeroides sp. nov., isolated from human faeces.</title>
        <authorList>
            <person name="Sakamoto M."/>
            <person name="Ikeyama N."/>
            <person name="Kunihiro T."/>
            <person name="Iino T."/>
            <person name="Yuki M."/>
            <person name="Ohkuma M."/>
        </authorList>
    </citation>
    <scope>NUCLEOTIDE SEQUENCE [LARGE SCALE GENOMIC DNA]</scope>
    <source>
        <strain evidence="2 3">4NBBH2</strain>
    </source>
</reference>
<dbReference type="Proteomes" id="UP000266091">
    <property type="component" value="Unassembled WGS sequence"/>
</dbReference>
<dbReference type="RefSeq" id="WP_125064658.1">
    <property type="nucleotide sequence ID" value="NZ_BGZJ01000001.1"/>
</dbReference>
<evidence type="ECO:0000313" key="3">
    <source>
        <dbReference type="Proteomes" id="UP000266091"/>
    </source>
</evidence>
<sequence length="81" mass="9303">MQQEEEKEKNAEEAAEAAPRSRRRGRPASLHTKEMVLHIRCTTEQRDTFARMSGSVWFRSFLDTLQAGFDRDVNSSSGEED</sequence>
<gene>
    <name evidence="2" type="ORF">MESMUL_16540</name>
</gene>
<feature type="compositionally biased region" description="Basic and acidic residues" evidence="1">
    <location>
        <begin position="1"/>
        <end position="12"/>
    </location>
</feature>
<evidence type="ECO:0000256" key="1">
    <source>
        <dbReference type="SAM" id="MobiDB-lite"/>
    </source>
</evidence>
<comment type="caution">
    <text evidence="2">The sequence shown here is derived from an EMBL/GenBank/DDBJ whole genome shotgun (WGS) entry which is preliminary data.</text>
</comment>
<evidence type="ECO:0000313" key="2">
    <source>
        <dbReference type="EMBL" id="GBO94300.1"/>
    </source>
</evidence>
<organism evidence="2 3">
    <name type="scientific">Mesosutterella multiformis</name>
    <dbReference type="NCBI Taxonomy" id="2259133"/>
    <lineage>
        <taxon>Bacteria</taxon>
        <taxon>Pseudomonadati</taxon>
        <taxon>Pseudomonadota</taxon>
        <taxon>Betaproteobacteria</taxon>
        <taxon>Burkholderiales</taxon>
        <taxon>Sutterellaceae</taxon>
        <taxon>Mesosutterella</taxon>
    </lineage>
</organism>
<proteinExistence type="predicted"/>
<dbReference type="EMBL" id="BGZJ01000001">
    <property type="protein sequence ID" value="GBO94300.1"/>
    <property type="molecule type" value="Genomic_DNA"/>
</dbReference>
<feature type="region of interest" description="Disordered" evidence="1">
    <location>
        <begin position="1"/>
        <end position="31"/>
    </location>
</feature>
<dbReference type="AlphaFoldDB" id="A0A388SFS9"/>
<keyword evidence="3" id="KW-1185">Reference proteome</keyword>
<name>A0A388SFS9_9BURK</name>
<accession>A0A388SFS9</accession>
<dbReference type="OrthoDB" id="9916349at2"/>